<dbReference type="Gene3D" id="3.90.550.10">
    <property type="entry name" value="Spore Coat Polysaccharide Biosynthesis Protein SpsA, Chain A"/>
    <property type="match status" value="1"/>
</dbReference>
<protein>
    <submittedName>
        <fullName evidence="9">Glycosyltransferase involved in cell wall biogenesis</fullName>
    </submittedName>
</protein>
<dbReference type="InterPro" id="IPR001173">
    <property type="entry name" value="Glyco_trans_2-like"/>
</dbReference>
<dbReference type="EMBL" id="MLBF01000011">
    <property type="protein sequence ID" value="OLN32152.1"/>
    <property type="molecule type" value="Genomic_DNA"/>
</dbReference>
<dbReference type="RefSeq" id="WP_075364674.1">
    <property type="nucleotide sequence ID" value="NZ_MLBF01000011.1"/>
</dbReference>
<keyword evidence="4 7" id="KW-0812">Transmembrane</keyword>
<organism evidence="9 10">
    <name type="scientific">Desulfosporosinus metallidurans</name>
    <dbReference type="NCBI Taxonomy" id="1888891"/>
    <lineage>
        <taxon>Bacteria</taxon>
        <taxon>Bacillati</taxon>
        <taxon>Bacillota</taxon>
        <taxon>Clostridia</taxon>
        <taxon>Eubacteriales</taxon>
        <taxon>Desulfitobacteriaceae</taxon>
        <taxon>Desulfosporosinus</taxon>
    </lineage>
</organism>
<keyword evidence="2" id="KW-0328">Glycosyltransferase</keyword>
<evidence type="ECO:0000313" key="10">
    <source>
        <dbReference type="Proteomes" id="UP000186102"/>
    </source>
</evidence>
<evidence type="ECO:0000256" key="1">
    <source>
        <dbReference type="ARBA" id="ARBA00004141"/>
    </source>
</evidence>
<keyword evidence="5 7" id="KW-1133">Transmembrane helix</keyword>
<reference evidence="9 10" key="1">
    <citation type="submission" date="2016-09" db="EMBL/GenBank/DDBJ databases">
        <title>Complete genome of Desulfosporosinus sp. OL.</title>
        <authorList>
            <person name="Mardanov A."/>
            <person name="Beletsky A."/>
            <person name="Panova A."/>
            <person name="Karnachuk O."/>
            <person name="Ravin N."/>
        </authorList>
    </citation>
    <scope>NUCLEOTIDE SEQUENCE [LARGE SCALE GENOMIC DNA]</scope>
    <source>
        <strain evidence="9 10">OL</strain>
    </source>
</reference>
<dbReference type="Proteomes" id="UP000186102">
    <property type="component" value="Unassembled WGS sequence"/>
</dbReference>
<comment type="subcellular location">
    <subcellularLocation>
        <location evidence="1">Membrane</location>
        <topology evidence="1">Multi-pass membrane protein</topology>
    </subcellularLocation>
</comment>
<dbReference type="GO" id="GO:0016757">
    <property type="term" value="F:glycosyltransferase activity"/>
    <property type="evidence" value="ECO:0007669"/>
    <property type="project" value="UniProtKB-KW"/>
</dbReference>
<dbReference type="Pfam" id="PF00535">
    <property type="entry name" value="Glycos_transf_2"/>
    <property type="match status" value="1"/>
</dbReference>
<name>A0A1Q8QXS4_9FIRM</name>
<dbReference type="InterPro" id="IPR050256">
    <property type="entry name" value="Glycosyltransferase_2"/>
</dbReference>
<evidence type="ECO:0000313" key="9">
    <source>
        <dbReference type="EMBL" id="OLN32152.1"/>
    </source>
</evidence>
<evidence type="ECO:0000256" key="6">
    <source>
        <dbReference type="ARBA" id="ARBA00023136"/>
    </source>
</evidence>
<keyword evidence="3 9" id="KW-0808">Transferase</keyword>
<dbReference type="STRING" id="1888891.DSOL_2025"/>
<accession>A0A1Q8QXS4</accession>
<proteinExistence type="predicted"/>
<dbReference type="PANTHER" id="PTHR48090:SF1">
    <property type="entry name" value="PROPHAGE BACTOPRENOL GLUCOSYL TRANSFERASE HOMOLOG"/>
    <property type="match status" value="1"/>
</dbReference>
<dbReference type="CDD" id="cd04187">
    <property type="entry name" value="DPM1_like_bac"/>
    <property type="match status" value="1"/>
</dbReference>
<keyword evidence="10" id="KW-1185">Reference proteome</keyword>
<feature type="transmembrane region" description="Helical" evidence="7">
    <location>
        <begin position="226"/>
        <end position="252"/>
    </location>
</feature>
<evidence type="ECO:0000259" key="8">
    <source>
        <dbReference type="Pfam" id="PF00535"/>
    </source>
</evidence>
<dbReference type="AlphaFoldDB" id="A0A1Q8QXS4"/>
<dbReference type="InterPro" id="IPR029044">
    <property type="entry name" value="Nucleotide-diphossugar_trans"/>
</dbReference>
<feature type="domain" description="Glycosyltransferase 2-like" evidence="8">
    <location>
        <begin position="5"/>
        <end position="147"/>
    </location>
</feature>
<dbReference type="SUPFAM" id="SSF53448">
    <property type="entry name" value="Nucleotide-diphospho-sugar transferases"/>
    <property type="match status" value="1"/>
</dbReference>
<dbReference type="OrthoDB" id="9807778at2"/>
<feature type="transmembrane region" description="Helical" evidence="7">
    <location>
        <begin position="264"/>
        <end position="289"/>
    </location>
</feature>
<dbReference type="GO" id="GO:0005886">
    <property type="term" value="C:plasma membrane"/>
    <property type="evidence" value="ECO:0007669"/>
    <property type="project" value="TreeGrafter"/>
</dbReference>
<keyword evidence="6 7" id="KW-0472">Membrane</keyword>
<evidence type="ECO:0000256" key="5">
    <source>
        <dbReference type="ARBA" id="ARBA00022989"/>
    </source>
</evidence>
<sequence>MKKVSVVVPCWNEQENVIPLTEAIVNQFQSNLPQYDYEIIFIDNCSQDTTREKLIGLCVQNKKVKAIFNTKNFGQFNSPYYGLCQTAGDCTISMSADFQDPVEMIPKFVAQWEQGFKIVCAIKRTSKENKLMYFLRSCYYKMIKKMSDVEQIEHFTGFGLYDKSFIQVLRDLDDSTPFLRGIVAELGSERKDIPYEQAKRRAGKTHNNWYTLYDGAMLSFTSYTKIGLRLATILGFVASGISMLVALVYLVMKLIFWDRFIAGTAPIIIGVFFMGSIQLFFIGLLGEYIMNINTRIMNRPLVIEEKRINFDDNKDEAIEKQ</sequence>
<evidence type="ECO:0000256" key="4">
    <source>
        <dbReference type="ARBA" id="ARBA00022692"/>
    </source>
</evidence>
<evidence type="ECO:0000256" key="3">
    <source>
        <dbReference type="ARBA" id="ARBA00022679"/>
    </source>
</evidence>
<dbReference type="PANTHER" id="PTHR48090">
    <property type="entry name" value="UNDECAPRENYL-PHOSPHATE 4-DEOXY-4-FORMAMIDO-L-ARABINOSE TRANSFERASE-RELATED"/>
    <property type="match status" value="1"/>
</dbReference>
<comment type="caution">
    <text evidence="9">The sequence shown here is derived from an EMBL/GenBank/DDBJ whole genome shotgun (WGS) entry which is preliminary data.</text>
</comment>
<gene>
    <name evidence="9" type="ORF">DSOL_2025</name>
</gene>
<evidence type="ECO:0000256" key="2">
    <source>
        <dbReference type="ARBA" id="ARBA00022676"/>
    </source>
</evidence>
<evidence type="ECO:0000256" key="7">
    <source>
        <dbReference type="SAM" id="Phobius"/>
    </source>
</evidence>